<evidence type="ECO:0008006" key="8">
    <source>
        <dbReference type="Google" id="ProtNLM"/>
    </source>
</evidence>
<evidence type="ECO:0000313" key="7">
    <source>
        <dbReference type="Proteomes" id="UP000235945"/>
    </source>
</evidence>
<evidence type="ECO:0000313" key="6">
    <source>
        <dbReference type="EMBL" id="PNE32551.1"/>
    </source>
</evidence>
<organism evidence="6 7">
    <name type="scientific">Streptomyces eurocidicus</name>
    <name type="common">Streptoverticillium eurocidicus</name>
    <dbReference type="NCBI Taxonomy" id="66423"/>
    <lineage>
        <taxon>Bacteria</taxon>
        <taxon>Bacillati</taxon>
        <taxon>Actinomycetota</taxon>
        <taxon>Actinomycetes</taxon>
        <taxon>Kitasatosporales</taxon>
        <taxon>Streptomycetaceae</taxon>
        <taxon>Streptomyces</taxon>
    </lineage>
</organism>
<dbReference type="InterPro" id="IPR039420">
    <property type="entry name" value="WalR-like"/>
</dbReference>
<dbReference type="EMBL" id="LGUI01000005">
    <property type="protein sequence ID" value="PNE32551.1"/>
    <property type="molecule type" value="Genomic_DNA"/>
</dbReference>
<dbReference type="InterPro" id="IPR001789">
    <property type="entry name" value="Sig_transdc_resp-reg_receiver"/>
</dbReference>
<dbReference type="InterPro" id="IPR000792">
    <property type="entry name" value="Tscrpt_reg_LuxR_C"/>
</dbReference>
<dbReference type="InterPro" id="IPR016032">
    <property type="entry name" value="Sig_transdc_resp-reg_C-effctor"/>
</dbReference>
<dbReference type="AlphaFoldDB" id="A0A2N8NUV6"/>
<feature type="domain" description="HTH luxR-type" evidence="4">
    <location>
        <begin position="134"/>
        <end position="199"/>
    </location>
</feature>
<dbReference type="PRINTS" id="PR00038">
    <property type="entry name" value="HTHLUXR"/>
</dbReference>
<comment type="caution">
    <text evidence="6">The sequence shown here is derived from an EMBL/GenBank/DDBJ whole genome shotgun (WGS) entry which is preliminary data.</text>
</comment>
<dbReference type="SMART" id="SM00421">
    <property type="entry name" value="HTH_LUXR"/>
    <property type="match status" value="1"/>
</dbReference>
<dbReference type="Proteomes" id="UP000235945">
    <property type="component" value="Unassembled WGS sequence"/>
</dbReference>
<gene>
    <name evidence="6" type="ORF">AF335_18535</name>
</gene>
<dbReference type="PANTHER" id="PTHR43214">
    <property type="entry name" value="TWO-COMPONENT RESPONSE REGULATOR"/>
    <property type="match status" value="1"/>
</dbReference>
<keyword evidence="2" id="KW-0238">DNA-binding</keyword>
<name>A0A2N8NUV6_STREU</name>
<dbReference type="OrthoDB" id="9808843at2"/>
<dbReference type="CDD" id="cd06170">
    <property type="entry name" value="LuxR_C_like"/>
    <property type="match status" value="1"/>
</dbReference>
<keyword evidence="7" id="KW-1185">Reference proteome</keyword>
<feature type="modified residue" description="4-aspartylphosphate" evidence="3">
    <location>
        <position position="54"/>
    </location>
</feature>
<dbReference type="PROSITE" id="PS50110">
    <property type="entry name" value="RESPONSE_REGULATORY"/>
    <property type="match status" value="1"/>
</dbReference>
<dbReference type="GO" id="GO:0003677">
    <property type="term" value="F:DNA binding"/>
    <property type="evidence" value="ECO:0007669"/>
    <property type="project" value="UniProtKB-KW"/>
</dbReference>
<protein>
    <recommendedName>
        <fullName evidence="8">MerR family transcriptional regulator</fullName>
    </recommendedName>
</protein>
<evidence type="ECO:0000259" key="4">
    <source>
        <dbReference type="PROSITE" id="PS50043"/>
    </source>
</evidence>
<dbReference type="GO" id="GO:0006355">
    <property type="term" value="P:regulation of DNA-templated transcription"/>
    <property type="evidence" value="ECO:0007669"/>
    <property type="project" value="InterPro"/>
</dbReference>
<dbReference type="SUPFAM" id="SSF52172">
    <property type="entry name" value="CheY-like"/>
    <property type="match status" value="1"/>
</dbReference>
<evidence type="ECO:0000259" key="5">
    <source>
        <dbReference type="PROSITE" id="PS50110"/>
    </source>
</evidence>
<dbReference type="SUPFAM" id="SSF46894">
    <property type="entry name" value="C-terminal effector domain of the bipartite response regulators"/>
    <property type="match status" value="1"/>
</dbReference>
<evidence type="ECO:0000256" key="1">
    <source>
        <dbReference type="ARBA" id="ARBA00022553"/>
    </source>
</evidence>
<dbReference type="CDD" id="cd17535">
    <property type="entry name" value="REC_NarL-like"/>
    <property type="match status" value="1"/>
</dbReference>
<dbReference type="Gene3D" id="3.40.50.2300">
    <property type="match status" value="1"/>
</dbReference>
<proteinExistence type="predicted"/>
<dbReference type="InterPro" id="IPR011006">
    <property type="entry name" value="CheY-like_superfamily"/>
</dbReference>
<keyword evidence="1 3" id="KW-0597">Phosphoprotein</keyword>
<accession>A0A2N8NUV6</accession>
<dbReference type="Pfam" id="PF00072">
    <property type="entry name" value="Response_reg"/>
    <property type="match status" value="1"/>
</dbReference>
<dbReference type="Pfam" id="PF00196">
    <property type="entry name" value="GerE"/>
    <property type="match status" value="1"/>
</dbReference>
<dbReference type="GO" id="GO:0000160">
    <property type="term" value="P:phosphorelay signal transduction system"/>
    <property type="evidence" value="ECO:0007669"/>
    <property type="project" value="InterPro"/>
</dbReference>
<dbReference type="InterPro" id="IPR058245">
    <property type="entry name" value="NreC/VraR/RcsB-like_REC"/>
</dbReference>
<dbReference type="PROSITE" id="PS50043">
    <property type="entry name" value="HTH_LUXR_2"/>
    <property type="match status" value="1"/>
</dbReference>
<evidence type="ECO:0000256" key="3">
    <source>
        <dbReference type="PROSITE-ProRule" id="PRU00169"/>
    </source>
</evidence>
<sequence length="201" mass="20628">MPRVLVADGLLLLRQALVVALGAEADIEVVAEAASADEAARAALRARPDVAVVDAALLGRHAATTLARLRRALPQCRLLLLAGVNRPAVARAALRSGVGGLLGRDVPLAVLIDGVRRVAAGGRLLDPDVMAGALLAESSPLTRRESEVLDLAAQGHAPGGIAAALHLAPGTVRNHLAAITGKLKARSRADAIRIARANGWL</sequence>
<dbReference type="RefSeq" id="WP_102919534.1">
    <property type="nucleotide sequence ID" value="NZ_JACHJF010000017.1"/>
</dbReference>
<dbReference type="PANTHER" id="PTHR43214:SF42">
    <property type="entry name" value="TRANSCRIPTIONAL REGULATORY PROTEIN DESR"/>
    <property type="match status" value="1"/>
</dbReference>
<dbReference type="SMART" id="SM00448">
    <property type="entry name" value="REC"/>
    <property type="match status" value="1"/>
</dbReference>
<reference evidence="7" key="1">
    <citation type="submission" date="2015-07" db="EMBL/GenBank/DDBJ databases">
        <authorList>
            <person name="Graham D.E."/>
            <person name="Giannone R.J."/>
            <person name="Gulvik C.A."/>
            <person name="Hettich R.L."/>
            <person name="Klingeman D.M."/>
            <person name="Mahan K.M."/>
            <person name="Parry R.J."/>
            <person name="Spain J.C."/>
        </authorList>
    </citation>
    <scope>NUCLEOTIDE SEQUENCE [LARGE SCALE GENOMIC DNA]</scope>
    <source>
        <strain evidence="7">ATCC 27428</strain>
    </source>
</reference>
<feature type="domain" description="Response regulatory" evidence="5">
    <location>
        <begin position="3"/>
        <end position="119"/>
    </location>
</feature>
<evidence type="ECO:0000256" key="2">
    <source>
        <dbReference type="ARBA" id="ARBA00023125"/>
    </source>
</evidence>